<keyword evidence="7 13" id="KW-0808">Transferase</keyword>
<dbReference type="EMBL" id="WVIC01000026">
    <property type="protein sequence ID" value="NCJ07464.1"/>
    <property type="molecule type" value="Genomic_DNA"/>
</dbReference>
<dbReference type="PANTHER" id="PTHR22807:SF53">
    <property type="entry name" value="RIBOSOMAL RNA SMALL SUBUNIT METHYLTRANSFERASE B-RELATED"/>
    <property type="match status" value="1"/>
</dbReference>
<keyword evidence="16" id="KW-1185">Reference proteome</keyword>
<organism evidence="15 16">
    <name type="scientific">Petrachloros mirabilis ULC683</name>
    <dbReference type="NCBI Taxonomy" id="2781853"/>
    <lineage>
        <taxon>Bacteria</taxon>
        <taxon>Bacillati</taxon>
        <taxon>Cyanobacteriota</taxon>
        <taxon>Cyanophyceae</taxon>
        <taxon>Synechococcales</taxon>
        <taxon>Petrachlorosaceae</taxon>
        <taxon>Petrachloros</taxon>
        <taxon>Petrachloros mirabilis</taxon>
    </lineage>
</organism>
<evidence type="ECO:0000256" key="2">
    <source>
        <dbReference type="ARBA" id="ARBA00004496"/>
    </source>
</evidence>
<dbReference type="InterPro" id="IPR004573">
    <property type="entry name" value="rRNA_ssu_MeTfrase_B"/>
</dbReference>
<evidence type="ECO:0000256" key="6">
    <source>
        <dbReference type="ARBA" id="ARBA00022603"/>
    </source>
</evidence>
<dbReference type="SUPFAM" id="SSF48013">
    <property type="entry name" value="NusB-like"/>
    <property type="match status" value="1"/>
</dbReference>
<dbReference type="CDD" id="cd02440">
    <property type="entry name" value="AdoMet_MTases"/>
    <property type="match status" value="1"/>
</dbReference>
<dbReference type="PROSITE" id="PS51686">
    <property type="entry name" value="SAM_MT_RSMB_NOP"/>
    <property type="match status" value="1"/>
</dbReference>
<dbReference type="InterPro" id="IPR006027">
    <property type="entry name" value="NusB_RsmB_TIM44"/>
</dbReference>
<dbReference type="SUPFAM" id="SSF53335">
    <property type="entry name" value="S-adenosyl-L-methionine-dependent methyltransferases"/>
    <property type="match status" value="1"/>
</dbReference>
<dbReference type="Pfam" id="PF01189">
    <property type="entry name" value="Methyltr_RsmB-F"/>
    <property type="match status" value="1"/>
</dbReference>
<evidence type="ECO:0000256" key="5">
    <source>
        <dbReference type="ARBA" id="ARBA00022552"/>
    </source>
</evidence>
<evidence type="ECO:0000256" key="4">
    <source>
        <dbReference type="ARBA" id="ARBA00022490"/>
    </source>
</evidence>
<evidence type="ECO:0000313" key="15">
    <source>
        <dbReference type="EMBL" id="NCJ07464.1"/>
    </source>
</evidence>
<gene>
    <name evidence="15" type="ORF">GS597_13285</name>
</gene>
<comment type="function">
    <text evidence="1">Specifically methylates the cytosine at position 967 (m5C967) of 16S rRNA.</text>
</comment>
<comment type="similarity">
    <text evidence="13">Belongs to the class I-like SAM-binding methyltransferase superfamily. RsmB/NOP family.</text>
</comment>
<evidence type="ECO:0000259" key="14">
    <source>
        <dbReference type="PROSITE" id="PS51686"/>
    </source>
</evidence>
<proteinExistence type="inferred from homology"/>
<feature type="binding site" evidence="13">
    <location>
        <position position="284"/>
    </location>
    <ligand>
        <name>S-adenosyl-L-methionine</name>
        <dbReference type="ChEBI" id="CHEBI:59789"/>
    </ligand>
</feature>
<keyword evidence="5" id="KW-0698">rRNA processing</keyword>
<dbReference type="Pfam" id="PF01029">
    <property type="entry name" value="NusB"/>
    <property type="match status" value="1"/>
</dbReference>
<feature type="binding site" evidence="13">
    <location>
        <position position="328"/>
    </location>
    <ligand>
        <name>S-adenosyl-L-methionine</name>
        <dbReference type="ChEBI" id="CHEBI:59789"/>
    </ligand>
</feature>
<dbReference type="NCBIfam" id="NF011494">
    <property type="entry name" value="PRK14902.1"/>
    <property type="match status" value="1"/>
</dbReference>
<evidence type="ECO:0000256" key="13">
    <source>
        <dbReference type="PROSITE-ProRule" id="PRU01023"/>
    </source>
</evidence>
<dbReference type="GO" id="GO:0006355">
    <property type="term" value="P:regulation of DNA-templated transcription"/>
    <property type="evidence" value="ECO:0007669"/>
    <property type="project" value="InterPro"/>
</dbReference>
<dbReference type="Gene3D" id="3.40.50.150">
    <property type="entry name" value="Vaccinia Virus protein VP39"/>
    <property type="match status" value="1"/>
</dbReference>
<dbReference type="AlphaFoldDB" id="A0A8K2A8R5"/>
<dbReference type="FunFam" id="3.40.50.150:FF:000257">
    <property type="entry name" value="16S rRNA methyltransferase"/>
    <property type="match status" value="1"/>
</dbReference>
<dbReference type="InterPro" id="IPR049560">
    <property type="entry name" value="MeTrfase_RsmB-F_NOP2_cat"/>
</dbReference>
<evidence type="ECO:0000256" key="8">
    <source>
        <dbReference type="ARBA" id="ARBA00022691"/>
    </source>
</evidence>
<dbReference type="GO" id="GO:0008649">
    <property type="term" value="F:rRNA methyltransferase activity"/>
    <property type="evidence" value="ECO:0007669"/>
    <property type="project" value="InterPro"/>
</dbReference>
<evidence type="ECO:0000256" key="9">
    <source>
        <dbReference type="ARBA" id="ARBA00022884"/>
    </source>
</evidence>
<feature type="binding site" evidence="13">
    <location>
        <position position="311"/>
    </location>
    <ligand>
        <name>S-adenosyl-L-methionine</name>
        <dbReference type="ChEBI" id="CHEBI:59789"/>
    </ligand>
</feature>
<dbReference type="Proteomes" id="UP000607397">
    <property type="component" value="Unassembled WGS sequence"/>
</dbReference>
<evidence type="ECO:0000313" key="16">
    <source>
        <dbReference type="Proteomes" id="UP000607397"/>
    </source>
</evidence>
<comment type="catalytic activity">
    <reaction evidence="12">
        <text>cytidine(967) in 16S rRNA + S-adenosyl-L-methionine = 5-methylcytidine(967) in 16S rRNA + S-adenosyl-L-homocysteine + H(+)</text>
        <dbReference type="Rhea" id="RHEA:42748"/>
        <dbReference type="Rhea" id="RHEA-COMP:10219"/>
        <dbReference type="Rhea" id="RHEA-COMP:10220"/>
        <dbReference type="ChEBI" id="CHEBI:15378"/>
        <dbReference type="ChEBI" id="CHEBI:57856"/>
        <dbReference type="ChEBI" id="CHEBI:59789"/>
        <dbReference type="ChEBI" id="CHEBI:74483"/>
        <dbReference type="ChEBI" id="CHEBI:82748"/>
        <dbReference type="EC" id="2.1.1.176"/>
    </reaction>
</comment>
<reference evidence="15" key="1">
    <citation type="submission" date="2019-12" db="EMBL/GenBank/DDBJ databases">
        <title>High-Quality draft genome sequences of three cyanobacteria isolated from the limestone walls of the Old Cathedral of Coimbra.</title>
        <authorList>
            <person name="Tiago I."/>
            <person name="Soares F."/>
            <person name="Portugal A."/>
        </authorList>
    </citation>
    <scope>NUCLEOTIDE SEQUENCE [LARGE SCALE GENOMIC DNA]</scope>
    <source>
        <strain evidence="15">C</strain>
    </source>
</reference>
<dbReference type="NCBIfam" id="TIGR00563">
    <property type="entry name" value="rsmB"/>
    <property type="match status" value="1"/>
</dbReference>
<dbReference type="GO" id="GO:0005737">
    <property type="term" value="C:cytoplasm"/>
    <property type="evidence" value="ECO:0007669"/>
    <property type="project" value="UniProtKB-SubCell"/>
</dbReference>
<comment type="subcellular location">
    <subcellularLocation>
        <location evidence="2">Cytoplasm</location>
    </subcellularLocation>
</comment>
<evidence type="ECO:0000256" key="1">
    <source>
        <dbReference type="ARBA" id="ARBA00002724"/>
    </source>
</evidence>
<comment type="caution">
    <text evidence="15">The sequence shown here is derived from an EMBL/GenBank/DDBJ whole genome shotgun (WGS) entry which is preliminary data.</text>
</comment>
<dbReference type="PANTHER" id="PTHR22807">
    <property type="entry name" value="NOP2 YEAST -RELATED NOL1/NOP2/FMU SUN DOMAIN-CONTAINING"/>
    <property type="match status" value="1"/>
</dbReference>
<dbReference type="Gene3D" id="1.10.940.10">
    <property type="entry name" value="NusB-like"/>
    <property type="match status" value="1"/>
</dbReference>
<dbReference type="PRINTS" id="PR02008">
    <property type="entry name" value="RCMTFAMILY"/>
</dbReference>
<dbReference type="InterPro" id="IPR054728">
    <property type="entry name" value="RsmB-like_ferredoxin"/>
</dbReference>
<keyword evidence="9 13" id="KW-0694">RNA-binding</keyword>
<name>A0A8K2A8R5_9CYAN</name>
<dbReference type="InterPro" id="IPR035926">
    <property type="entry name" value="NusB-like_sf"/>
</dbReference>
<dbReference type="EC" id="2.1.1.176" evidence="3"/>
<dbReference type="Gene3D" id="3.30.70.1170">
    <property type="entry name" value="Sun protein, domain 3"/>
    <property type="match status" value="1"/>
</dbReference>
<dbReference type="GO" id="GO:0003723">
    <property type="term" value="F:RNA binding"/>
    <property type="evidence" value="ECO:0007669"/>
    <property type="project" value="UniProtKB-UniRule"/>
</dbReference>
<evidence type="ECO:0000256" key="7">
    <source>
        <dbReference type="ARBA" id="ARBA00022679"/>
    </source>
</evidence>
<accession>A0A8K2A8R5</accession>
<evidence type="ECO:0000256" key="12">
    <source>
        <dbReference type="ARBA" id="ARBA00047283"/>
    </source>
</evidence>
<feature type="active site" description="Nucleophile" evidence="13">
    <location>
        <position position="381"/>
    </location>
</feature>
<dbReference type="InterPro" id="IPR023267">
    <property type="entry name" value="RCMT"/>
</dbReference>
<evidence type="ECO:0000256" key="10">
    <source>
        <dbReference type="ARBA" id="ARBA00030399"/>
    </source>
</evidence>
<dbReference type="InterPro" id="IPR001678">
    <property type="entry name" value="MeTrfase_RsmB-F_NOP2_dom"/>
</dbReference>
<feature type="binding site" evidence="13">
    <location>
        <begin position="260"/>
        <end position="266"/>
    </location>
    <ligand>
        <name>S-adenosyl-L-methionine</name>
        <dbReference type="ChEBI" id="CHEBI:59789"/>
    </ligand>
</feature>
<protein>
    <recommendedName>
        <fullName evidence="3">16S rRNA (cytosine(967)-C(5))-methyltransferase</fullName>
        <ecNumber evidence="3">2.1.1.176</ecNumber>
    </recommendedName>
    <alternativeName>
        <fullName evidence="10">16S rRNA m5C967 methyltransferase</fullName>
    </alternativeName>
    <alternativeName>
        <fullName evidence="11">rRNA (cytosine-C(5)-)-methyltransferase RsmB</fullName>
    </alternativeName>
</protein>
<keyword evidence="4" id="KW-0963">Cytoplasm</keyword>
<keyword evidence="8 13" id="KW-0949">S-adenosyl-L-methionine</keyword>
<evidence type="ECO:0000256" key="11">
    <source>
        <dbReference type="ARBA" id="ARBA00031088"/>
    </source>
</evidence>
<sequence>MTLARQVAFLALQDVHRGAYADVALNRRLPADLSDLDRRLVTELVYGAVRRLRTLDALMDQLAKKPALQQPPNLRTILHLGLYQLRYLDHIPAAAAIHTTVDLAKQNHLAGLSGLVNGVLRAYQRQTQQGDPLGLPSDPMARLGVLHSYPDWVIQVWHDQLGLAATEQLCCYGNQSPTLDLRINSLRADRDQVQACLAAVGVSGAPLPGLPQALRITEHSGAIQKLPGFEAGWWTVQEASAQLVGHVLNPQPGETVLDLCAAPGGKTTHLAELMQGQGTLWGCDRTPSRLRKLKQNLSRLQMPQVQLWTGDSRHLPEEIPLADAILLDAPCSGLGTLHRHADARWRQTPASVQTLAQLQQELLIAAAQHTRPTGRIVYATCTLHPQENEAVIQQFLATHPDWKLTPPSSGLVPTHWIAPAGWIKIWPQAHNMDGFFVAQLCRNC</sequence>
<feature type="domain" description="SAM-dependent MTase RsmB/NOP-type" evidence="14">
    <location>
        <begin position="169"/>
        <end position="443"/>
    </location>
</feature>
<dbReference type="Pfam" id="PF22458">
    <property type="entry name" value="RsmF-B_ferredox"/>
    <property type="match status" value="1"/>
</dbReference>
<dbReference type="InterPro" id="IPR029063">
    <property type="entry name" value="SAM-dependent_MTases_sf"/>
</dbReference>
<evidence type="ECO:0000256" key="3">
    <source>
        <dbReference type="ARBA" id="ARBA00012140"/>
    </source>
</evidence>
<dbReference type="NCBIfam" id="NF011493">
    <property type="entry name" value="PRK14901.1"/>
    <property type="match status" value="1"/>
</dbReference>
<keyword evidence="6 13" id="KW-0489">Methyltransferase</keyword>
<dbReference type="RefSeq" id="WP_161825937.1">
    <property type="nucleotide sequence ID" value="NZ_WVIC01000026.1"/>
</dbReference>